<dbReference type="InterPro" id="IPR036640">
    <property type="entry name" value="ABC1_TM_sf"/>
</dbReference>
<dbReference type="FunFam" id="1.20.1560.10:FF:000066">
    <property type="entry name" value="ABC multidrug transporter (Eurofung)"/>
    <property type="match status" value="1"/>
</dbReference>
<dbReference type="GO" id="GO:0140359">
    <property type="term" value="F:ABC-type transporter activity"/>
    <property type="evidence" value="ECO:0007669"/>
    <property type="project" value="InterPro"/>
</dbReference>
<dbReference type="FunFam" id="1.20.1560.10:FF:000055">
    <property type="entry name" value="ABC multidrug transporter (Eurofung)"/>
    <property type="match status" value="1"/>
</dbReference>
<feature type="transmembrane region" description="Helical" evidence="8">
    <location>
        <begin position="141"/>
        <end position="160"/>
    </location>
</feature>
<dbReference type="Pfam" id="PF00664">
    <property type="entry name" value="ABC_membrane"/>
    <property type="match status" value="1"/>
</dbReference>
<dbReference type="SMART" id="SM00382">
    <property type="entry name" value="AAA"/>
    <property type="match status" value="2"/>
</dbReference>
<comment type="caution">
    <text evidence="11">The sequence shown here is derived from an EMBL/GenBank/DDBJ whole genome shotgun (WGS) entry which is preliminary data.</text>
</comment>
<feature type="transmembrane region" description="Helical" evidence="8">
    <location>
        <begin position="1070"/>
        <end position="1090"/>
    </location>
</feature>
<dbReference type="InterPro" id="IPR044726">
    <property type="entry name" value="ABCC_6TM_D2"/>
</dbReference>
<evidence type="ECO:0000256" key="1">
    <source>
        <dbReference type="ARBA" id="ARBA00004141"/>
    </source>
</evidence>
<name>A0A8H6AGW3_PETAA</name>
<feature type="transmembrane region" description="Helical" evidence="8">
    <location>
        <begin position="12"/>
        <end position="31"/>
    </location>
</feature>
<dbReference type="GO" id="GO:0016020">
    <property type="term" value="C:membrane"/>
    <property type="evidence" value="ECO:0007669"/>
    <property type="project" value="UniProtKB-SubCell"/>
</dbReference>
<dbReference type="InterPro" id="IPR017871">
    <property type="entry name" value="ABC_transporter-like_CS"/>
</dbReference>
<dbReference type="Gene3D" id="1.20.1560.10">
    <property type="entry name" value="ABC transporter type 1, transmembrane domain"/>
    <property type="match status" value="2"/>
</dbReference>
<keyword evidence="4" id="KW-0547">Nucleotide-binding</keyword>
<feature type="domain" description="ABC transporter" evidence="9">
    <location>
        <begin position="651"/>
        <end position="882"/>
    </location>
</feature>
<dbReference type="SUPFAM" id="SSF90123">
    <property type="entry name" value="ABC transporter transmembrane region"/>
    <property type="match status" value="2"/>
</dbReference>
<dbReference type="InterPro" id="IPR003439">
    <property type="entry name" value="ABC_transporter-like_ATP-bd"/>
</dbReference>
<dbReference type="InterPro" id="IPR050173">
    <property type="entry name" value="ABC_transporter_C-like"/>
</dbReference>
<evidence type="ECO:0000256" key="8">
    <source>
        <dbReference type="SAM" id="Phobius"/>
    </source>
</evidence>
<dbReference type="CDD" id="cd03250">
    <property type="entry name" value="ABCC_MRP_domain1"/>
    <property type="match status" value="1"/>
</dbReference>
<keyword evidence="2" id="KW-0813">Transport</keyword>
<feature type="transmembrane region" description="Helical" evidence="8">
    <location>
        <begin position="196"/>
        <end position="215"/>
    </location>
</feature>
<evidence type="ECO:0000256" key="2">
    <source>
        <dbReference type="ARBA" id="ARBA00022448"/>
    </source>
</evidence>
<evidence type="ECO:0000256" key="5">
    <source>
        <dbReference type="ARBA" id="ARBA00022840"/>
    </source>
</evidence>
<feature type="transmembrane region" description="Helical" evidence="8">
    <location>
        <begin position="1041"/>
        <end position="1064"/>
    </location>
</feature>
<gene>
    <name evidence="11" type="ORF">ETB97_011410</name>
</gene>
<feature type="transmembrane region" description="Helical" evidence="8">
    <location>
        <begin position="349"/>
        <end position="368"/>
    </location>
</feature>
<feature type="domain" description="ABC transmembrane type-1" evidence="10">
    <location>
        <begin position="955"/>
        <end position="1212"/>
    </location>
</feature>
<protein>
    <recommendedName>
        <fullName evidence="13">P-loop containing nucleoside triphosphate hydrolase protein</fullName>
    </recommendedName>
</protein>
<evidence type="ECO:0000313" key="12">
    <source>
        <dbReference type="Proteomes" id="UP000541154"/>
    </source>
</evidence>
<organism evidence="11 12">
    <name type="scientific">Petromyces alliaceus</name>
    <name type="common">Aspergillus alliaceus</name>
    <dbReference type="NCBI Taxonomy" id="209559"/>
    <lineage>
        <taxon>Eukaryota</taxon>
        <taxon>Fungi</taxon>
        <taxon>Dikarya</taxon>
        <taxon>Ascomycota</taxon>
        <taxon>Pezizomycotina</taxon>
        <taxon>Eurotiomycetes</taxon>
        <taxon>Eurotiomycetidae</taxon>
        <taxon>Eurotiales</taxon>
        <taxon>Aspergillaceae</taxon>
        <taxon>Aspergillus</taxon>
        <taxon>Aspergillus subgen. Circumdati</taxon>
    </lineage>
</organism>
<evidence type="ECO:0000256" key="6">
    <source>
        <dbReference type="ARBA" id="ARBA00022989"/>
    </source>
</evidence>
<evidence type="ECO:0000256" key="3">
    <source>
        <dbReference type="ARBA" id="ARBA00022692"/>
    </source>
</evidence>
<comment type="subcellular location">
    <subcellularLocation>
        <location evidence="1">Membrane</location>
        <topology evidence="1">Multi-pass membrane protein</topology>
    </subcellularLocation>
</comment>
<evidence type="ECO:0000256" key="7">
    <source>
        <dbReference type="ARBA" id="ARBA00023136"/>
    </source>
</evidence>
<dbReference type="SUPFAM" id="SSF52540">
    <property type="entry name" value="P-loop containing nucleoside triphosphate hydrolases"/>
    <property type="match status" value="2"/>
</dbReference>
<evidence type="ECO:0000256" key="4">
    <source>
        <dbReference type="ARBA" id="ARBA00022741"/>
    </source>
</evidence>
<evidence type="ECO:0000259" key="10">
    <source>
        <dbReference type="PROSITE" id="PS50929"/>
    </source>
</evidence>
<accession>A0A8H6AGW3</accession>
<feature type="transmembrane region" description="Helical" evidence="8">
    <location>
        <begin position="172"/>
        <end position="190"/>
    </location>
</feature>
<proteinExistence type="predicted"/>
<keyword evidence="12" id="KW-1185">Reference proteome</keyword>
<dbReference type="Proteomes" id="UP000541154">
    <property type="component" value="Unassembled WGS sequence"/>
</dbReference>
<evidence type="ECO:0000313" key="11">
    <source>
        <dbReference type="EMBL" id="KAF5866525.1"/>
    </source>
</evidence>
<evidence type="ECO:0000259" key="9">
    <source>
        <dbReference type="PROSITE" id="PS50893"/>
    </source>
</evidence>
<dbReference type="CDD" id="cd18580">
    <property type="entry name" value="ABC_6TM_ABCC_D2"/>
    <property type="match status" value="1"/>
</dbReference>
<reference evidence="11 12" key="1">
    <citation type="submission" date="2019-04" db="EMBL/GenBank/DDBJ databases">
        <title>Aspergillus burnettii sp. nov., novel species from soil in southeast Queensland.</title>
        <authorList>
            <person name="Gilchrist C.L.M."/>
            <person name="Pitt J.I."/>
            <person name="Lange L."/>
            <person name="Lacey H.J."/>
            <person name="Vuong D."/>
            <person name="Midgley D.J."/>
            <person name="Greenfield P."/>
            <person name="Bradbury M."/>
            <person name="Lacey E."/>
            <person name="Busk P.K."/>
            <person name="Pilgaard B."/>
            <person name="Chooi Y.H."/>
            <person name="Piggott A.M."/>
        </authorList>
    </citation>
    <scope>NUCLEOTIDE SEQUENCE [LARGE SCALE GENOMIC DNA]</scope>
    <source>
        <strain evidence="11 12">FRR 5400</strain>
    </source>
</reference>
<dbReference type="PROSITE" id="PS50929">
    <property type="entry name" value="ABC_TM1F"/>
    <property type="match status" value="2"/>
</dbReference>
<keyword evidence="6 8" id="KW-1133">Transmembrane helix</keyword>
<dbReference type="FunFam" id="3.40.50.300:FF:000163">
    <property type="entry name" value="Multidrug resistance-associated protein member 4"/>
    <property type="match status" value="1"/>
</dbReference>
<dbReference type="PANTHER" id="PTHR24223:SF399">
    <property type="entry name" value="ABC TRANSPORTER ATNG"/>
    <property type="match status" value="1"/>
</dbReference>
<feature type="transmembrane region" description="Helical" evidence="8">
    <location>
        <begin position="925"/>
        <end position="947"/>
    </location>
</feature>
<dbReference type="CDD" id="cd03244">
    <property type="entry name" value="ABCC_MRP_domain2"/>
    <property type="match status" value="1"/>
</dbReference>
<dbReference type="Pfam" id="PF00005">
    <property type="entry name" value="ABC_tran"/>
    <property type="match status" value="2"/>
</dbReference>
<feature type="transmembrane region" description="Helical" evidence="8">
    <location>
        <begin position="967"/>
        <end position="993"/>
    </location>
</feature>
<dbReference type="EMBL" id="SPNV01000007">
    <property type="protein sequence ID" value="KAF5866525.1"/>
    <property type="molecule type" value="Genomic_DNA"/>
</dbReference>
<sequence length="1503" mass="165621">MASVYLEPYPWLGYMQAMALGSSFLLLCQFISGDYQTEVSLFFAAFAAPRKKNKPQVSGLEWFRTAPNPTLRTSGLSCQLSHPQSCCWQDRLDCSISLDAVPRRVPSRNAISVASSVNLALQLSLLVLWSVSPSSQTSTSIPAASLGLANAIIIIGLSYVEDRKSTRPSSLLTVYLLLSIIFDATQIRTLWLTHRIPMAAVQSAIAGINLAMLLLEMREKTSYLQSPYQEYPPEATSGIINLSFVWWINQLFVMGYRKLIGNRDLFDLDPGLASGPAGERLKRVWEKHGNTKNKLSLPWVFVRCFWRELLAVVWPRLCLIGFSFAQPFLIMAAVQHVERPVTTETRNGGYGLIGATFLIYLGIALSNVHYRQCFSRVSALFRGAMIMLIHDQTLSLHDGLYRESAALTLMSTDIDSIIDHLENMNDIWARTIEVVIGITLLGLKLGATCIVPLLLTLACLVGQMLVANTIGNDQQNWNLEIQKRVKNTSAVLGSIKATKISGLSKALAQNLQQHRERELFVSRAFFKGIMWLNGLATLPRIWSPVITFIVYAIQAQIRGHNSLTTVEAFTSLGIITLVTTPAEKLLAALPQLAAAMGCFQRIHEYMVSDPIKDSRLGWNRSLSLDSTASIANTDKKGSPPLTDDEEQDVAISLDHVTVLLPQNAISFTLTNVCFKVKSGTLLVVTGPVGSGKTTLLKAILGELGCQSGTVSVKSKRISYCSQNPWLLNTTIKKSITGLADHMVDEKWYQTVLHSCCLEEDIRCWPNRDQSEVGSKGLTLSGGQKQRVALARAVYSRQDIALLDDTLSALDMQTQEIIIARLLSNNGIFRQLGTTVVLTTHNPQLLKVADSMISLNSHGQIEFQATGGDTIQYANLIRGREVTVAGEGGLNEKTCDETSRSLSDPVNNMEDQDQTRQIGDLSVYYYYARIVGPVLCTVFLLTHAFLAFAENFPRVWLSKWTEAGGGQLPLYLSVYIILALAASVLVVGCIWVIFLELMPKSAIRLHWSLLNTVIRAPLSFFSTTDSGVTLNRFSQDMTLVDLALPISLMSLGQSFFGCIATVGLIATGSAYMAITIPVTLVVLYFLQKVYLKTSRQLRYLDLECRSPLYSHFVEVLDGLPTIRAFCWQTASTEVLIQHLDQSQKPYYMLLCAQRWLNLVLDIMVMALAIIVVALAMELHKSTNAGLVGVALNNILGLNQLLSSFITSWTTFETSLGAIARVKSFVETTPSEFQPGGSSEPLVSWPEQGEIHFQDLSLSYPDGTSALNNISMCIAPGERIGICGRSGSGKSSFILALLRLVNPSHGMITIDGVDIKSISPAAIREALIAVPQDPFILLGSVRYNADIMGASNDEEIISVLKQVGIWEAIESRGGLGTILEDHPLSQGEQQLFCLARAILKKRTRQGRYQVVILDEATSNVDSETDHRIQQVLRDAFKGCTVVSVAHRMDTITDFDRIAVLDAGFLVEFDTPRRLLARDGLFSRMVSAFEKQESDELCGVNTSRSS</sequence>
<dbReference type="InterPro" id="IPR011527">
    <property type="entry name" value="ABC1_TM_dom"/>
</dbReference>
<dbReference type="Gene3D" id="3.40.50.300">
    <property type="entry name" value="P-loop containing nucleotide triphosphate hydrolases"/>
    <property type="match status" value="2"/>
</dbReference>
<feature type="transmembrane region" description="Helical" evidence="8">
    <location>
        <begin position="529"/>
        <end position="553"/>
    </location>
</feature>
<feature type="transmembrane region" description="Helical" evidence="8">
    <location>
        <begin position="1154"/>
        <end position="1175"/>
    </location>
</feature>
<dbReference type="GO" id="GO:0016887">
    <property type="term" value="F:ATP hydrolysis activity"/>
    <property type="evidence" value="ECO:0007669"/>
    <property type="project" value="InterPro"/>
</dbReference>
<dbReference type="GO" id="GO:0005524">
    <property type="term" value="F:ATP binding"/>
    <property type="evidence" value="ECO:0007669"/>
    <property type="project" value="UniProtKB-KW"/>
</dbReference>
<dbReference type="PANTHER" id="PTHR24223">
    <property type="entry name" value="ATP-BINDING CASSETTE SUB-FAMILY C"/>
    <property type="match status" value="1"/>
</dbReference>
<dbReference type="InterPro" id="IPR027417">
    <property type="entry name" value="P-loop_NTPase"/>
</dbReference>
<dbReference type="InterPro" id="IPR003593">
    <property type="entry name" value="AAA+_ATPase"/>
</dbReference>
<evidence type="ECO:0008006" key="13">
    <source>
        <dbReference type="Google" id="ProtNLM"/>
    </source>
</evidence>
<feature type="transmembrane region" description="Helical" evidence="8">
    <location>
        <begin position="434"/>
        <end position="455"/>
    </location>
</feature>
<keyword evidence="3 8" id="KW-0812">Transmembrane</keyword>
<feature type="domain" description="ABC transmembrane type-1" evidence="10">
    <location>
        <begin position="317"/>
        <end position="594"/>
    </location>
</feature>
<dbReference type="PROSITE" id="PS00211">
    <property type="entry name" value="ABC_TRANSPORTER_1"/>
    <property type="match status" value="2"/>
</dbReference>
<feature type="transmembrane region" description="Helical" evidence="8">
    <location>
        <begin position="317"/>
        <end position="337"/>
    </location>
</feature>
<feature type="transmembrane region" description="Helical" evidence="8">
    <location>
        <begin position="110"/>
        <end position="129"/>
    </location>
</feature>
<keyword evidence="7 8" id="KW-0472">Membrane</keyword>
<dbReference type="PROSITE" id="PS50893">
    <property type="entry name" value="ABC_TRANSPORTER_2"/>
    <property type="match status" value="2"/>
</dbReference>
<feature type="domain" description="ABC transporter" evidence="9">
    <location>
        <begin position="1249"/>
        <end position="1485"/>
    </location>
</feature>
<keyword evidence="5" id="KW-0067">ATP-binding</keyword>